<dbReference type="eggNOG" id="COG1659">
    <property type="taxonomic scope" value="Bacteria"/>
</dbReference>
<dbReference type="GO" id="GO:0140737">
    <property type="term" value="C:encapsulin nanocompartment"/>
    <property type="evidence" value="ECO:0007669"/>
    <property type="project" value="UniProtKB-SubCell"/>
</dbReference>
<dbReference type="STRING" id="416591.Tlet_1918"/>
<comment type="subcellular location">
    <subcellularLocation>
        <location evidence="1">Encapsulin nanocompartment</location>
    </subcellularLocation>
</comment>
<protein>
    <submittedName>
        <fullName evidence="4">Linocin_M18 bacteriocin protein</fullName>
    </submittedName>
</protein>
<dbReference type="PIRSF" id="PIRSF019254">
    <property type="entry name" value="CFP29"/>
    <property type="match status" value="1"/>
</dbReference>
<dbReference type="RefSeq" id="WP_012003948.1">
    <property type="nucleotide sequence ID" value="NC_009828.1"/>
</dbReference>
<evidence type="ECO:0000256" key="1">
    <source>
        <dbReference type="ARBA" id="ARBA00033738"/>
    </source>
</evidence>
<evidence type="ECO:0000256" key="2">
    <source>
        <dbReference type="ARBA" id="ARBA00033743"/>
    </source>
</evidence>
<dbReference type="EMBL" id="CP000812">
    <property type="protein sequence ID" value="ABV34472.1"/>
    <property type="molecule type" value="Genomic_DNA"/>
</dbReference>
<keyword evidence="5" id="KW-1185">Reference proteome</keyword>
<reference evidence="4 5" key="1">
    <citation type="submission" date="2007-08" db="EMBL/GenBank/DDBJ databases">
        <title>Complete sequence of Thermotoga lettingae TMO.</title>
        <authorList>
            <consortium name="US DOE Joint Genome Institute"/>
            <person name="Copeland A."/>
            <person name="Lucas S."/>
            <person name="Lapidus A."/>
            <person name="Barry K."/>
            <person name="Glavina del Rio T."/>
            <person name="Dalin E."/>
            <person name="Tice H."/>
            <person name="Pitluck S."/>
            <person name="Foster B."/>
            <person name="Bruce D."/>
            <person name="Schmutz J."/>
            <person name="Larimer F."/>
            <person name="Land M."/>
            <person name="Hauser L."/>
            <person name="Kyrpides N."/>
            <person name="Mikhailova N."/>
            <person name="Nelson K."/>
            <person name="Gogarten J.P."/>
            <person name="Noll K."/>
            <person name="Richardson P."/>
        </authorList>
    </citation>
    <scope>NUCLEOTIDE SEQUENCE [LARGE SCALE GENOMIC DNA]</scope>
    <source>
        <strain evidence="5">ATCC BAA-301 / DSM 14385 / NBRC 107922 / TMO</strain>
    </source>
</reference>
<dbReference type="AlphaFoldDB" id="A8F8I8"/>
<dbReference type="Pfam" id="PF04454">
    <property type="entry name" value="Linocin_M18"/>
    <property type="match status" value="1"/>
</dbReference>
<keyword evidence="3" id="KW-1284">Encapsulin nanocompartment</keyword>
<gene>
    <name evidence="4" type="ordered locus">Tlet_1918</name>
</gene>
<sequence>MANKYLMQEDAPFDPKLWQLFNETMTDIAKAQLVGRRILSVKGPFGLGLKQISITDVQIEPGVFSNKTLPLFYIHKTFNISKRDIASYEREGVTLDLKNLITAVRECATIEDRLIFEGINSHGLVSAPGTISMELSDWKNVGQAASDVIEAVTKLDEAGFHGPYLLALSPDRYNLLFRRYESGNQTEYEHLSMIIKGIYKAPVLKNSGVLMSDSEAYASIILGQDLSIGFIGPAEERFEFSISESLALLINEPSSICVLKG</sequence>
<accession>A8F8I8</accession>
<dbReference type="NCBIfam" id="NF041155">
    <property type="entry name" value="encap_f1"/>
    <property type="match status" value="1"/>
</dbReference>
<comment type="similarity">
    <text evidence="2">Belongs to the encapsulin family. Family 1 subfamily.</text>
</comment>
<evidence type="ECO:0000256" key="3">
    <source>
        <dbReference type="ARBA" id="ARBA00033787"/>
    </source>
</evidence>
<reference evidence="4 5" key="2">
    <citation type="journal article" date="2009" name="Proc. Natl. Acad. Sci. U.S.A.">
        <title>On the chimeric nature, thermophilic origin, and phylogenetic placement of the Thermotogales.</title>
        <authorList>
            <person name="Zhaxybayeva O."/>
            <person name="Swithers K.S."/>
            <person name="Lapierre P."/>
            <person name="Fournier G.P."/>
            <person name="Bickhart D.M."/>
            <person name="DeBoy R.T."/>
            <person name="Nelson K.E."/>
            <person name="Nesbo C.L."/>
            <person name="Doolittle W.F."/>
            <person name="Gogarten J.P."/>
            <person name="Noll K.M."/>
        </authorList>
    </citation>
    <scope>NUCLEOTIDE SEQUENCE [LARGE SCALE GENOMIC DNA]</scope>
    <source>
        <strain evidence="5">ATCC BAA-301 / DSM 14385 / NBRC 107922 / TMO</strain>
    </source>
</reference>
<dbReference type="PANTHER" id="PTHR37165">
    <property type="entry name" value="PEPTIDASE U56 FAMILY"/>
    <property type="match status" value="1"/>
</dbReference>
<dbReference type="InterPro" id="IPR051429">
    <property type="entry name" value="Encapsulin_nc"/>
</dbReference>
<dbReference type="Proteomes" id="UP000002016">
    <property type="component" value="Chromosome"/>
</dbReference>
<dbReference type="KEGG" id="tle:Tlet_1918"/>
<dbReference type="InterPro" id="IPR007544">
    <property type="entry name" value="ENCAP"/>
</dbReference>
<dbReference type="OrthoDB" id="2922at2"/>
<evidence type="ECO:0000313" key="4">
    <source>
        <dbReference type="EMBL" id="ABV34472.1"/>
    </source>
</evidence>
<name>A8F8I8_PSELT</name>
<evidence type="ECO:0000313" key="5">
    <source>
        <dbReference type="Proteomes" id="UP000002016"/>
    </source>
</evidence>
<proteinExistence type="inferred from homology"/>
<dbReference type="PANTHER" id="PTHR37165:SF1">
    <property type="entry name" value="TYPE 1 ENCAPSULIN SHELL PROTEIN"/>
    <property type="match status" value="1"/>
</dbReference>
<dbReference type="Gene3D" id="3.30.2320.10">
    <property type="entry name" value="hypothetical protein PF0899 domain"/>
    <property type="match status" value="1"/>
</dbReference>
<organism evidence="4 5">
    <name type="scientific">Pseudothermotoga lettingae (strain ATCC BAA-301 / DSM 14385 / NBRC 107922 / TMO)</name>
    <name type="common">Thermotoga lettingae</name>
    <dbReference type="NCBI Taxonomy" id="416591"/>
    <lineage>
        <taxon>Bacteria</taxon>
        <taxon>Thermotogati</taxon>
        <taxon>Thermotogota</taxon>
        <taxon>Thermotogae</taxon>
        <taxon>Thermotogales</taxon>
        <taxon>Thermotogaceae</taxon>
        <taxon>Pseudothermotoga</taxon>
    </lineage>
</organism>
<dbReference type="HOGENOM" id="CLU_089875_0_0_0"/>
<dbReference type="Gene3D" id="3.30.2400.30">
    <property type="match status" value="1"/>
</dbReference>